<keyword evidence="6" id="KW-0269">Exonuclease</keyword>
<dbReference type="SUPFAM" id="SSF53098">
    <property type="entry name" value="Ribonuclease H-like"/>
    <property type="match status" value="1"/>
</dbReference>
<dbReference type="Proteomes" id="UP001151699">
    <property type="component" value="Chromosome X"/>
</dbReference>
<dbReference type="GO" id="GO:0071051">
    <property type="term" value="P:poly(A)-dependent snoRNA 3'-end processing"/>
    <property type="evidence" value="ECO:0007669"/>
    <property type="project" value="TreeGrafter"/>
</dbReference>
<evidence type="ECO:0000256" key="3">
    <source>
        <dbReference type="ARBA" id="ARBA00022722"/>
    </source>
</evidence>
<evidence type="ECO:0000256" key="4">
    <source>
        <dbReference type="ARBA" id="ARBA00022801"/>
    </source>
</evidence>
<dbReference type="GO" id="GO:0000176">
    <property type="term" value="C:nuclear exosome (RNase complex)"/>
    <property type="evidence" value="ECO:0007669"/>
    <property type="project" value="InterPro"/>
</dbReference>
<dbReference type="InterPro" id="IPR049559">
    <property type="entry name" value="Rrp6p-like_exo"/>
</dbReference>
<feature type="compositionally biased region" description="Polar residues" evidence="10">
    <location>
        <begin position="715"/>
        <end position="725"/>
    </location>
</feature>
<dbReference type="SMART" id="SM00474">
    <property type="entry name" value="35EXOc"/>
    <property type="match status" value="1"/>
</dbReference>
<keyword evidence="13" id="KW-1185">Reference proteome</keyword>
<evidence type="ECO:0000313" key="13">
    <source>
        <dbReference type="Proteomes" id="UP001151699"/>
    </source>
</evidence>
<dbReference type="PANTHER" id="PTHR12124:SF47">
    <property type="entry name" value="EXOSOME COMPONENT 10"/>
    <property type="match status" value="1"/>
</dbReference>
<feature type="compositionally biased region" description="Basic residues" evidence="10">
    <location>
        <begin position="808"/>
        <end position="822"/>
    </location>
</feature>
<evidence type="ECO:0000256" key="8">
    <source>
        <dbReference type="ARBA" id="ARBA00043957"/>
    </source>
</evidence>
<evidence type="ECO:0000259" key="11">
    <source>
        <dbReference type="PROSITE" id="PS50967"/>
    </source>
</evidence>
<dbReference type="GO" id="GO:0071040">
    <property type="term" value="P:nuclear polyadenylation-dependent antisense transcript catabolic process"/>
    <property type="evidence" value="ECO:0007669"/>
    <property type="project" value="TreeGrafter"/>
</dbReference>
<dbReference type="InterPro" id="IPR010997">
    <property type="entry name" value="HRDC-like_sf"/>
</dbReference>
<dbReference type="GO" id="GO:0000175">
    <property type="term" value="F:3'-5'-RNA exonuclease activity"/>
    <property type="evidence" value="ECO:0007669"/>
    <property type="project" value="InterPro"/>
</dbReference>
<keyword evidence="2" id="KW-0698">rRNA processing</keyword>
<evidence type="ECO:0000256" key="5">
    <source>
        <dbReference type="ARBA" id="ARBA00022835"/>
    </source>
</evidence>
<reference evidence="12" key="1">
    <citation type="submission" date="2022-07" db="EMBL/GenBank/DDBJ databases">
        <authorList>
            <person name="Trinca V."/>
            <person name="Uliana J.V.C."/>
            <person name="Torres T.T."/>
            <person name="Ward R.J."/>
            <person name="Monesi N."/>
        </authorList>
    </citation>
    <scope>NUCLEOTIDE SEQUENCE</scope>
    <source>
        <strain evidence="12">HSMRA1968</strain>
        <tissue evidence="12">Whole embryos</tissue>
    </source>
</reference>
<dbReference type="GO" id="GO:0071038">
    <property type="term" value="P:TRAMP-dependent tRNA surveillance pathway"/>
    <property type="evidence" value="ECO:0007669"/>
    <property type="project" value="TreeGrafter"/>
</dbReference>
<feature type="compositionally biased region" description="Polar residues" evidence="10">
    <location>
        <begin position="828"/>
        <end position="838"/>
    </location>
</feature>
<dbReference type="InterPro" id="IPR002562">
    <property type="entry name" value="3'-5'_exonuclease_dom"/>
</dbReference>
<keyword evidence="5" id="KW-0271">Exosome</keyword>
<comment type="similarity">
    <text evidence="8">Belongs to the exosome component 10/RRP6 family.</text>
</comment>
<dbReference type="Gene3D" id="1.10.150.80">
    <property type="entry name" value="HRDC domain"/>
    <property type="match status" value="1"/>
</dbReference>
<dbReference type="InterPro" id="IPR045092">
    <property type="entry name" value="Rrp6-like"/>
</dbReference>
<feature type="domain" description="HRDC" evidence="11">
    <location>
        <begin position="468"/>
        <end position="548"/>
    </location>
</feature>
<dbReference type="Pfam" id="PF08066">
    <property type="entry name" value="PMC2NT"/>
    <property type="match status" value="1"/>
</dbReference>
<evidence type="ECO:0000256" key="7">
    <source>
        <dbReference type="ARBA" id="ARBA00023242"/>
    </source>
</evidence>
<sequence>MEVETEDVKPDIASTINIAGFSTIDEFTKAGNTAVVEGSKCTNAFPSGPTRSLYAACPTFSKIVEFQSNKILETIQYVLKRNHVRGNIQRRDNDEKFELLLECNDIMLERINTNLDELAGIQKKPVTELVQSDLHSVSKLSPNSVSGSWNNKNIDTRKSKEPRLLAAKNIQRPQVSFKTPVDNSNKTPFEPRLKYKPNSIKPLAVLPEYDQDGNIEGYLHPYETELNKFEVPPSQLKSDTPLKSKRLEETPLMYVDTKQQLKQLMETELVAVSELAVDLEHHSYRTFQGFTCLLQLSTREKDFIIDTLSLRDELHILNEVFTDPKILKVFHGADSDVEWLQRDLSIYVVNMFDTHQAAKRLGLPRLSLAFLIKHYCDFELDKTFQLADWRMRPLPEELILYARLDTHYLLYVWDCMKRDLLTLANERTNLLQSVFQSSVNICNKRYIKPRIHSHSYMEFYRKTGRIFDNRQLFALSAIFEWRDKIARQEDESYAYVLPNHMMLTIAEALPREMQGVLACCNPIPPLVKQNLNLLHQFILKAREQPLIKAPVEEHQTNRTVQSVFNKDSGFLFCPHDLSFHKEFRDDLPTLLNGQESNEDFSSKLIVSEKSSLSVFDTPENSDDEAAKEKLNRLKKIKFVSPYARYLAILPIAEQQRLEELKKQQEANKLKRLCPEKTESTEEYVLIKEERIDDPNDEYAGNLPLKDYGKRKPNDAVSNVQEQQPTAKRVKYETSTSEPRNKRSATNDQQYEHETKNEKKKKLNKLSHPNATTTAHNSQEFDYGQVDFKKFKGGSHQTKRNDNEVHTNFRGKNKHHGNNKKFNKLFTFSGMQNKGNKKK</sequence>
<dbReference type="GO" id="GO:0000467">
    <property type="term" value="P:exonucleolytic trimming to generate mature 3'-end of 5.8S rRNA from tricistronic rRNA transcript (SSU-rRNA, 5.8S rRNA, LSU-rRNA)"/>
    <property type="evidence" value="ECO:0007669"/>
    <property type="project" value="InterPro"/>
</dbReference>
<feature type="compositionally biased region" description="Polar residues" evidence="10">
    <location>
        <begin position="732"/>
        <end position="748"/>
    </location>
</feature>
<dbReference type="OrthoDB" id="2250022at2759"/>
<evidence type="ECO:0000256" key="9">
    <source>
        <dbReference type="ARBA" id="ARBA00070365"/>
    </source>
</evidence>
<dbReference type="GO" id="GO:0071035">
    <property type="term" value="P:nuclear polyadenylation-dependent rRNA catabolic process"/>
    <property type="evidence" value="ECO:0007669"/>
    <property type="project" value="TreeGrafter"/>
</dbReference>
<dbReference type="PROSITE" id="PS50967">
    <property type="entry name" value="HRDC"/>
    <property type="match status" value="1"/>
</dbReference>
<proteinExistence type="inferred from homology"/>
<dbReference type="CDD" id="cd06147">
    <property type="entry name" value="Rrp6p_like_exo"/>
    <property type="match status" value="1"/>
</dbReference>
<dbReference type="Pfam" id="PF01612">
    <property type="entry name" value="DNA_pol_A_exo1"/>
    <property type="match status" value="1"/>
</dbReference>
<feature type="region of interest" description="Disordered" evidence="10">
    <location>
        <begin position="790"/>
        <end position="838"/>
    </location>
</feature>
<dbReference type="AlphaFoldDB" id="A0A9Q0MWL4"/>
<evidence type="ECO:0000256" key="6">
    <source>
        <dbReference type="ARBA" id="ARBA00022839"/>
    </source>
</evidence>
<dbReference type="InterPro" id="IPR002121">
    <property type="entry name" value="HRDC_dom"/>
</dbReference>
<name>A0A9Q0MWL4_9DIPT</name>
<comment type="subcellular location">
    <subcellularLocation>
        <location evidence="1">Nucleus</location>
    </subcellularLocation>
</comment>
<keyword evidence="4" id="KW-0378">Hydrolase</keyword>
<dbReference type="GO" id="GO:0000166">
    <property type="term" value="F:nucleotide binding"/>
    <property type="evidence" value="ECO:0007669"/>
    <property type="project" value="InterPro"/>
</dbReference>
<comment type="caution">
    <text evidence="12">The sequence shown here is derived from an EMBL/GenBank/DDBJ whole genome shotgun (WGS) entry which is preliminary data.</text>
</comment>
<evidence type="ECO:0000256" key="10">
    <source>
        <dbReference type="SAM" id="MobiDB-lite"/>
    </source>
</evidence>
<dbReference type="FunFam" id="3.30.420.10:FF:000059">
    <property type="entry name" value="Exosome complex exonuclease Rrp6"/>
    <property type="match status" value="1"/>
</dbReference>
<dbReference type="EMBL" id="WJQU01000003">
    <property type="protein sequence ID" value="KAJ6639352.1"/>
    <property type="molecule type" value="Genomic_DNA"/>
</dbReference>
<dbReference type="InterPro" id="IPR012337">
    <property type="entry name" value="RNaseH-like_sf"/>
</dbReference>
<keyword evidence="3" id="KW-0540">Nuclease</keyword>
<dbReference type="Gene3D" id="3.30.420.10">
    <property type="entry name" value="Ribonuclease H-like superfamily/Ribonuclease H"/>
    <property type="match status" value="1"/>
</dbReference>
<dbReference type="GO" id="GO:0005730">
    <property type="term" value="C:nucleolus"/>
    <property type="evidence" value="ECO:0007669"/>
    <property type="project" value="TreeGrafter"/>
</dbReference>
<protein>
    <recommendedName>
        <fullName evidence="9">Exosome complex component 10 homolog</fullName>
    </recommendedName>
</protein>
<evidence type="ECO:0000256" key="1">
    <source>
        <dbReference type="ARBA" id="ARBA00004123"/>
    </source>
</evidence>
<dbReference type="GO" id="GO:0071039">
    <property type="term" value="P:nuclear polyadenylation-dependent CUT catabolic process"/>
    <property type="evidence" value="ECO:0007669"/>
    <property type="project" value="TreeGrafter"/>
</dbReference>
<dbReference type="FunFam" id="1.10.150.80:FF:000001">
    <property type="entry name" value="Putative exosome component 10"/>
    <property type="match status" value="1"/>
</dbReference>
<dbReference type="InterPro" id="IPR044876">
    <property type="entry name" value="HRDC_dom_sf"/>
</dbReference>
<dbReference type="GO" id="GO:0071036">
    <property type="term" value="P:nuclear polyadenylation-dependent snoRNA catabolic process"/>
    <property type="evidence" value="ECO:0007669"/>
    <property type="project" value="TreeGrafter"/>
</dbReference>
<keyword evidence="7" id="KW-0539">Nucleus</keyword>
<organism evidence="12 13">
    <name type="scientific">Pseudolycoriella hygida</name>
    <dbReference type="NCBI Taxonomy" id="35572"/>
    <lineage>
        <taxon>Eukaryota</taxon>
        <taxon>Metazoa</taxon>
        <taxon>Ecdysozoa</taxon>
        <taxon>Arthropoda</taxon>
        <taxon>Hexapoda</taxon>
        <taxon>Insecta</taxon>
        <taxon>Pterygota</taxon>
        <taxon>Neoptera</taxon>
        <taxon>Endopterygota</taxon>
        <taxon>Diptera</taxon>
        <taxon>Nematocera</taxon>
        <taxon>Sciaroidea</taxon>
        <taxon>Sciaridae</taxon>
        <taxon>Pseudolycoriella</taxon>
    </lineage>
</organism>
<accession>A0A9Q0MWL4</accession>
<dbReference type="InterPro" id="IPR036397">
    <property type="entry name" value="RNaseH_sf"/>
</dbReference>
<dbReference type="SMART" id="SM00341">
    <property type="entry name" value="HRDC"/>
    <property type="match status" value="1"/>
</dbReference>
<gene>
    <name evidence="12" type="primary">EXOSC10</name>
    <name evidence="12" type="ORF">Bhyg_12096</name>
</gene>
<feature type="compositionally biased region" description="Polar residues" evidence="10">
    <location>
        <begin position="766"/>
        <end position="777"/>
    </location>
</feature>
<dbReference type="GO" id="GO:0071044">
    <property type="term" value="P:histone mRNA catabolic process"/>
    <property type="evidence" value="ECO:0007669"/>
    <property type="project" value="TreeGrafter"/>
</dbReference>
<dbReference type="SUPFAM" id="SSF47819">
    <property type="entry name" value="HRDC-like"/>
    <property type="match status" value="1"/>
</dbReference>
<feature type="region of interest" description="Disordered" evidence="10">
    <location>
        <begin position="694"/>
        <end position="777"/>
    </location>
</feature>
<dbReference type="GO" id="GO:0071037">
    <property type="term" value="P:nuclear polyadenylation-dependent snRNA catabolic process"/>
    <property type="evidence" value="ECO:0007669"/>
    <property type="project" value="TreeGrafter"/>
</dbReference>
<dbReference type="GO" id="GO:0003727">
    <property type="term" value="F:single-stranded RNA binding"/>
    <property type="evidence" value="ECO:0007669"/>
    <property type="project" value="TreeGrafter"/>
</dbReference>
<dbReference type="Pfam" id="PF00570">
    <property type="entry name" value="HRDC"/>
    <property type="match status" value="1"/>
</dbReference>
<dbReference type="InterPro" id="IPR012588">
    <property type="entry name" value="Exosome-assoc_fac_Rrp6_N"/>
</dbReference>
<evidence type="ECO:0000313" key="12">
    <source>
        <dbReference type="EMBL" id="KAJ6639352.1"/>
    </source>
</evidence>
<evidence type="ECO:0000256" key="2">
    <source>
        <dbReference type="ARBA" id="ARBA00022552"/>
    </source>
</evidence>
<dbReference type="PANTHER" id="PTHR12124">
    <property type="entry name" value="POLYMYOSITIS/SCLERODERMA AUTOANTIGEN-RELATED"/>
    <property type="match status" value="1"/>
</dbReference>